<feature type="region of interest" description="Disordered" evidence="1">
    <location>
        <begin position="1"/>
        <end position="38"/>
    </location>
</feature>
<feature type="region of interest" description="Disordered" evidence="1">
    <location>
        <begin position="103"/>
        <end position="130"/>
    </location>
</feature>
<evidence type="ECO:0000256" key="1">
    <source>
        <dbReference type="SAM" id="MobiDB-lite"/>
    </source>
</evidence>
<accession>A0A4Z2EFF7</accession>
<protein>
    <submittedName>
        <fullName evidence="2">Uncharacterized protein</fullName>
    </submittedName>
</protein>
<evidence type="ECO:0000313" key="3">
    <source>
        <dbReference type="Proteomes" id="UP000314294"/>
    </source>
</evidence>
<keyword evidence="3" id="KW-1185">Reference proteome</keyword>
<sequence length="167" mass="17827">MQRHGAARLGVDSPSLRPAPGERGRALGVAPPALSGGGTRRVVEAESGRLALGLAALLEDAHRTAPRGLALMSRCNITSGVHSDRSHTHMNKDDLILERTTGTTRDRPHHKAPPPHGSAPTSLHPHMAPPPPFPLATGRQPSPVALFTTPLLFSFWTMIIPSSFYPQ</sequence>
<proteinExistence type="predicted"/>
<organism evidence="2 3">
    <name type="scientific">Liparis tanakae</name>
    <name type="common">Tanaka's snailfish</name>
    <dbReference type="NCBI Taxonomy" id="230148"/>
    <lineage>
        <taxon>Eukaryota</taxon>
        <taxon>Metazoa</taxon>
        <taxon>Chordata</taxon>
        <taxon>Craniata</taxon>
        <taxon>Vertebrata</taxon>
        <taxon>Euteleostomi</taxon>
        <taxon>Actinopterygii</taxon>
        <taxon>Neopterygii</taxon>
        <taxon>Teleostei</taxon>
        <taxon>Neoteleostei</taxon>
        <taxon>Acanthomorphata</taxon>
        <taxon>Eupercaria</taxon>
        <taxon>Perciformes</taxon>
        <taxon>Cottioidei</taxon>
        <taxon>Cottales</taxon>
        <taxon>Liparidae</taxon>
        <taxon>Liparis</taxon>
    </lineage>
</organism>
<dbReference type="EMBL" id="SRLO01007996">
    <property type="protein sequence ID" value="TNN27616.1"/>
    <property type="molecule type" value="Genomic_DNA"/>
</dbReference>
<evidence type="ECO:0000313" key="2">
    <source>
        <dbReference type="EMBL" id="TNN27616.1"/>
    </source>
</evidence>
<dbReference type="Proteomes" id="UP000314294">
    <property type="component" value="Unassembled WGS sequence"/>
</dbReference>
<dbReference type="AlphaFoldDB" id="A0A4Z2EFF7"/>
<gene>
    <name evidence="2" type="ORF">EYF80_062237</name>
</gene>
<comment type="caution">
    <text evidence="2">The sequence shown here is derived from an EMBL/GenBank/DDBJ whole genome shotgun (WGS) entry which is preliminary data.</text>
</comment>
<name>A0A4Z2EFF7_9TELE</name>
<reference evidence="2 3" key="1">
    <citation type="submission" date="2019-03" db="EMBL/GenBank/DDBJ databases">
        <title>First draft genome of Liparis tanakae, snailfish: a comprehensive survey of snailfish specific genes.</title>
        <authorList>
            <person name="Kim W."/>
            <person name="Song I."/>
            <person name="Jeong J.-H."/>
            <person name="Kim D."/>
            <person name="Kim S."/>
            <person name="Ryu S."/>
            <person name="Song J.Y."/>
            <person name="Lee S.K."/>
        </authorList>
    </citation>
    <scope>NUCLEOTIDE SEQUENCE [LARGE SCALE GENOMIC DNA]</scope>
    <source>
        <tissue evidence="2">Muscle</tissue>
    </source>
</reference>